<dbReference type="PANTHER" id="PTHR11101:SF54">
    <property type="entry name" value="LOW-AFFINITY INORGANIC PHOSPHATE TRANSPORTER-RELATED"/>
    <property type="match status" value="1"/>
</dbReference>
<evidence type="ECO:0000313" key="8">
    <source>
        <dbReference type="Proteomes" id="UP000233786"/>
    </source>
</evidence>
<dbReference type="EMBL" id="PJNB01000001">
    <property type="protein sequence ID" value="PKW16450.1"/>
    <property type="molecule type" value="Genomic_DNA"/>
</dbReference>
<dbReference type="Pfam" id="PF01384">
    <property type="entry name" value="PHO4"/>
    <property type="match status" value="2"/>
</dbReference>
<proteinExistence type="inferred from homology"/>
<feature type="transmembrane region" description="Helical" evidence="6">
    <location>
        <begin position="106"/>
        <end position="127"/>
    </location>
</feature>
<dbReference type="GO" id="GO:0035435">
    <property type="term" value="P:phosphate ion transmembrane transport"/>
    <property type="evidence" value="ECO:0007669"/>
    <property type="project" value="TreeGrafter"/>
</dbReference>
<evidence type="ECO:0000256" key="1">
    <source>
        <dbReference type="ARBA" id="ARBA00004141"/>
    </source>
</evidence>
<keyword evidence="5 6" id="KW-0472">Membrane</keyword>
<keyword evidence="2 6" id="KW-0813">Transport</keyword>
<feature type="transmembrane region" description="Helical" evidence="6">
    <location>
        <begin position="79"/>
        <end position="99"/>
    </location>
</feature>
<feature type="transmembrane region" description="Helical" evidence="6">
    <location>
        <begin position="332"/>
        <end position="350"/>
    </location>
</feature>
<keyword evidence="8" id="KW-1185">Reference proteome</keyword>
<evidence type="ECO:0000313" key="7">
    <source>
        <dbReference type="EMBL" id="PKW16450.1"/>
    </source>
</evidence>
<feature type="transmembrane region" description="Helical" evidence="6">
    <location>
        <begin position="133"/>
        <end position="158"/>
    </location>
</feature>
<accession>A0A2N3Y0M8</accession>
<name>A0A2N3Y0M8_SACSN</name>
<keyword evidence="3 6" id="KW-0812">Transmembrane</keyword>
<sequence>MDISLVLLVIVTAMVFDFTNGFHDTANAMATSIATRALRPKVAVGISAVLNLVGAFLSVQVAQTISGGIVNEARIGPSVVFGGLVGAILWNLATWLVGLPSSSSHALIGGLIGATWVAAGSSAVHFATVVEKVMVPALASPVIAGVVAMIGTYLAYVLTRRTYRSVRVGGFRAGQVASASLVSLAHGTNDAQKTMGVITLTLITAGALPVGSRPPVWVVLIAGLSIAVGTYFGGWRIIHTVGKRITEIESPQGFAAEASTAAVILSSSHVGFPLSTTYVASGSVVGAGVGKKLAEVRWGVAGQMVVAWVLTLPAAAAIGAVASGVASQGVGGTVLVAVVALALAAGAFWVSRRYPINAKNVNEVPVG</sequence>
<comment type="subcellular location">
    <subcellularLocation>
        <location evidence="1 6">Membrane</location>
        <topology evidence="1 6">Multi-pass membrane protein</topology>
    </subcellularLocation>
</comment>
<protein>
    <recommendedName>
        <fullName evidence="6">Phosphate transporter</fullName>
    </recommendedName>
</protein>
<dbReference type="Proteomes" id="UP000233786">
    <property type="component" value="Unassembled WGS sequence"/>
</dbReference>
<organism evidence="7 8">
    <name type="scientific">Saccharopolyspora spinosa</name>
    <dbReference type="NCBI Taxonomy" id="60894"/>
    <lineage>
        <taxon>Bacteria</taxon>
        <taxon>Bacillati</taxon>
        <taxon>Actinomycetota</taxon>
        <taxon>Actinomycetes</taxon>
        <taxon>Pseudonocardiales</taxon>
        <taxon>Pseudonocardiaceae</taxon>
        <taxon>Saccharopolyspora</taxon>
    </lineage>
</organism>
<dbReference type="GO" id="GO:0005315">
    <property type="term" value="F:phosphate transmembrane transporter activity"/>
    <property type="evidence" value="ECO:0007669"/>
    <property type="project" value="InterPro"/>
</dbReference>
<evidence type="ECO:0000256" key="6">
    <source>
        <dbReference type="RuleBase" id="RU363058"/>
    </source>
</evidence>
<feature type="transmembrane region" description="Helical" evidence="6">
    <location>
        <begin position="6"/>
        <end position="22"/>
    </location>
</feature>
<dbReference type="PANTHER" id="PTHR11101">
    <property type="entry name" value="PHOSPHATE TRANSPORTER"/>
    <property type="match status" value="1"/>
</dbReference>
<gene>
    <name evidence="7" type="ORF">A8926_4283</name>
</gene>
<keyword evidence="6" id="KW-0592">Phosphate transport</keyword>
<dbReference type="OrthoDB" id="9779554at2"/>
<evidence type="ECO:0000256" key="4">
    <source>
        <dbReference type="ARBA" id="ARBA00022989"/>
    </source>
</evidence>
<feature type="transmembrane region" description="Helical" evidence="6">
    <location>
        <begin position="42"/>
        <end position="59"/>
    </location>
</feature>
<keyword evidence="4 6" id="KW-1133">Transmembrane helix</keyword>
<evidence type="ECO:0000256" key="3">
    <source>
        <dbReference type="ARBA" id="ARBA00022692"/>
    </source>
</evidence>
<reference evidence="7" key="1">
    <citation type="submission" date="2017-12" db="EMBL/GenBank/DDBJ databases">
        <title>Sequencing the genomes of 1000 Actinobacteria strains.</title>
        <authorList>
            <person name="Klenk H.-P."/>
        </authorList>
    </citation>
    <scope>NUCLEOTIDE SEQUENCE [LARGE SCALE GENOMIC DNA]</scope>
    <source>
        <strain evidence="7">DSM 44228</strain>
    </source>
</reference>
<dbReference type="AlphaFoldDB" id="A0A2N3Y0M8"/>
<evidence type="ECO:0000256" key="2">
    <source>
        <dbReference type="ARBA" id="ARBA00022448"/>
    </source>
</evidence>
<feature type="transmembrane region" description="Helical" evidence="6">
    <location>
        <begin position="217"/>
        <end position="238"/>
    </location>
</feature>
<dbReference type="InterPro" id="IPR001204">
    <property type="entry name" value="Phos_transporter"/>
</dbReference>
<evidence type="ECO:0000256" key="5">
    <source>
        <dbReference type="ARBA" id="ARBA00023136"/>
    </source>
</evidence>
<dbReference type="RefSeq" id="WP_029536085.1">
    <property type="nucleotide sequence ID" value="NZ_CP061007.1"/>
</dbReference>
<dbReference type="STRING" id="994479.GCA_000194155_07230"/>
<feature type="transmembrane region" description="Helical" evidence="6">
    <location>
        <begin position="194"/>
        <end position="211"/>
    </location>
</feature>
<comment type="caution">
    <text evidence="7">The sequence shown here is derived from an EMBL/GenBank/DDBJ whole genome shotgun (WGS) entry which is preliminary data.</text>
</comment>
<feature type="transmembrane region" description="Helical" evidence="6">
    <location>
        <begin position="305"/>
        <end position="326"/>
    </location>
</feature>
<comment type="similarity">
    <text evidence="6">Belongs to the inorganic phosphate transporter (PiT) (TC 2.A.20) family.</text>
</comment>
<dbReference type="GO" id="GO:0016020">
    <property type="term" value="C:membrane"/>
    <property type="evidence" value="ECO:0007669"/>
    <property type="project" value="UniProtKB-SubCell"/>
</dbReference>